<proteinExistence type="predicted"/>
<reference evidence="1 2" key="1">
    <citation type="submission" date="2015-10" db="EMBL/GenBank/DDBJ databases">
        <title>Full genome of DAOMC 229536 Phialocephala scopiformis, a fungal endophyte of spruce producing the potent anti-insectan compound rugulosin.</title>
        <authorList>
            <consortium name="DOE Joint Genome Institute"/>
            <person name="Walker A.K."/>
            <person name="Frasz S.L."/>
            <person name="Seifert K.A."/>
            <person name="Miller J.D."/>
            <person name="Mondo S.J."/>
            <person name="Labutti K."/>
            <person name="Lipzen A."/>
            <person name="Dockter R."/>
            <person name="Kennedy M."/>
            <person name="Grigoriev I.V."/>
            <person name="Spatafora J.W."/>
        </authorList>
    </citation>
    <scope>NUCLEOTIDE SEQUENCE [LARGE SCALE GENOMIC DNA]</scope>
    <source>
        <strain evidence="1 2">CBS 120377</strain>
    </source>
</reference>
<keyword evidence="2" id="KW-1185">Reference proteome</keyword>
<sequence>MANAMFDVLPANQSARGIPIEPSSLAFKIGSLTKSTNSSLYSARYYPTTIQHNAAFLEFVSHQTALEARVSLEDWASYLNQTQWERTKLDPQDIFAVLDALVCCVKSGLENSLRIQRSYRDENQILFLVQQMRIKILRCLGKADLGREMADEEELVMLMQRT</sequence>
<dbReference type="InParanoid" id="A0A194XHF2"/>
<protein>
    <submittedName>
        <fullName evidence="1">Uncharacterized protein</fullName>
    </submittedName>
</protein>
<evidence type="ECO:0000313" key="1">
    <source>
        <dbReference type="EMBL" id="KUJ19640.1"/>
    </source>
</evidence>
<name>A0A194XHF2_MOLSC</name>
<dbReference type="KEGG" id="psco:LY89DRAFT_666510"/>
<dbReference type="OrthoDB" id="3563665at2759"/>
<dbReference type="EMBL" id="KQ947410">
    <property type="protein sequence ID" value="KUJ19640.1"/>
    <property type="molecule type" value="Genomic_DNA"/>
</dbReference>
<dbReference type="Proteomes" id="UP000070700">
    <property type="component" value="Unassembled WGS sequence"/>
</dbReference>
<dbReference type="AlphaFoldDB" id="A0A194XHF2"/>
<gene>
    <name evidence="1" type="ORF">LY89DRAFT_666510</name>
</gene>
<dbReference type="GeneID" id="28822640"/>
<dbReference type="RefSeq" id="XP_018073995.1">
    <property type="nucleotide sequence ID" value="XM_018212914.1"/>
</dbReference>
<accession>A0A194XHF2</accession>
<organism evidence="1 2">
    <name type="scientific">Mollisia scopiformis</name>
    <name type="common">Conifer needle endophyte fungus</name>
    <name type="synonym">Phialocephala scopiformis</name>
    <dbReference type="NCBI Taxonomy" id="149040"/>
    <lineage>
        <taxon>Eukaryota</taxon>
        <taxon>Fungi</taxon>
        <taxon>Dikarya</taxon>
        <taxon>Ascomycota</taxon>
        <taxon>Pezizomycotina</taxon>
        <taxon>Leotiomycetes</taxon>
        <taxon>Helotiales</taxon>
        <taxon>Mollisiaceae</taxon>
        <taxon>Mollisia</taxon>
    </lineage>
</organism>
<evidence type="ECO:0000313" key="2">
    <source>
        <dbReference type="Proteomes" id="UP000070700"/>
    </source>
</evidence>